<comment type="similarity">
    <text evidence="1">Belongs to the peptidase M16 family.</text>
</comment>
<dbReference type="PANTHER" id="PTHR11851:SF49">
    <property type="entry name" value="MITOCHONDRIAL-PROCESSING PEPTIDASE SUBUNIT ALPHA"/>
    <property type="match status" value="1"/>
</dbReference>
<dbReference type="GO" id="GO:0046872">
    <property type="term" value="F:metal ion binding"/>
    <property type="evidence" value="ECO:0007669"/>
    <property type="project" value="InterPro"/>
</dbReference>
<dbReference type="InterPro" id="IPR050361">
    <property type="entry name" value="MPP/UQCRC_Complex"/>
</dbReference>
<proteinExistence type="inferred from homology"/>
<protein>
    <submittedName>
        <fullName evidence="3">Insulinase family protein</fullName>
    </submittedName>
</protein>
<dbReference type="Pfam" id="PF05193">
    <property type="entry name" value="Peptidase_M16_C"/>
    <property type="match status" value="1"/>
</dbReference>
<dbReference type="PANTHER" id="PTHR11851">
    <property type="entry name" value="METALLOPROTEASE"/>
    <property type="match status" value="1"/>
</dbReference>
<reference evidence="3" key="1">
    <citation type="submission" date="2018-07" db="EMBL/GenBank/DDBJ databases">
        <authorList>
            <person name="Somerville V."/>
        </authorList>
    </citation>
    <scope>NUCLEOTIDE SEQUENCE</scope>
    <source>
        <strain evidence="3">NWC_2_2</strain>
    </source>
</reference>
<evidence type="ECO:0000256" key="1">
    <source>
        <dbReference type="ARBA" id="ARBA00007261"/>
    </source>
</evidence>
<dbReference type="Gene3D" id="3.30.830.10">
    <property type="entry name" value="Metalloenzyme, LuxS/M16 peptidase-like"/>
    <property type="match status" value="2"/>
</dbReference>
<dbReference type="SUPFAM" id="SSF63411">
    <property type="entry name" value="LuxS/MPP-like metallohydrolase"/>
    <property type="match status" value="2"/>
</dbReference>
<feature type="domain" description="Peptidase M16 C-terminal" evidence="2">
    <location>
        <begin position="175"/>
        <end position="347"/>
    </location>
</feature>
<organism evidence="3">
    <name type="scientific">Lactobacillus delbrueckii subsp. lactis</name>
    <dbReference type="NCBI Taxonomy" id="29397"/>
    <lineage>
        <taxon>Bacteria</taxon>
        <taxon>Bacillati</taxon>
        <taxon>Bacillota</taxon>
        <taxon>Bacilli</taxon>
        <taxon>Lactobacillales</taxon>
        <taxon>Lactobacillaceae</taxon>
        <taxon>Lactobacillus</taxon>
    </lineage>
</organism>
<accession>A0A3G6JET5</accession>
<name>A0A3G6JET5_LACDL</name>
<sequence>MNEENISIQSNQKFTIGNLGLFVRLPLTKHNMSMASLLCRMQMNESELFPDPGLQQIELQQRYSFQFEAVVQLFGKEMVISYLANFVEPQEILDPDYNYRQIAETFAGLATRPLITPSSVQLAQRQLEEEYQELMAEPRNAALSAFFNNWYADQPDYAASFIGSIEDITKATSQEVRRFADAIKTQSSCVFGHVYDARQVKRLLQKKLQEEGWPGLALDFGSRDLLISAPDLRIEKTDEQGKQQAQLFLGYAYKGQPSLQDLATGTVLRQYLTGDQSSRLFSKVREENGAAYAVESNWYADNALFLVNAGLDPDKLDLARQIIGKEMQMVADGRIDPGLLKQSRQALANRHLLNQDHASWLLAKDLRYKLHADYEDFDMMAAVSRVTSGRLADFAQKLYLNESYVLK</sequence>
<dbReference type="AlphaFoldDB" id="A0A3G6JET5"/>
<dbReference type="InterPro" id="IPR011249">
    <property type="entry name" value="Metalloenz_LuxS/M16"/>
</dbReference>
<evidence type="ECO:0000259" key="2">
    <source>
        <dbReference type="Pfam" id="PF05193"/>
    </source>
</evidence>
<evidence type="ECO:0000313" key="3">
    <source>
        <dbReference type="EMBL" id="AZA16525.1"/>
    </source>
</evidence>
<dbReference type="InterPro" id="IPR007863">
    <property type="entry name" value="Peptidase_M16_C"/>
</dbReference>
<dbReference type="EMBL" id="CP031023">
    <property type="protein sequence ID" value="AZA16525.1"/>
    <property type="molecule type" value="Genomic_DNA"/>
</dbReference>
<gene>
    <name evidence="3" type="ORF">DQL93_08515</name>
</gene>